<comment type="caution">
    <text evidence="1">The sequence shown here is derived from an EMBL/GenBank/DDBJ whole genome shotgun (WGS) entry which is preliminary data.</text>
</comment>
<organism evidence="1">
    <name type="scientific">marine sediment metagenome</name>
    <dbReference type="NCBI Taxonomy" id="412755"/>
    <lineage>
        <taxon>unclassified sequences</taxon>
        <taxon>metagenomes</taxon>
        <taxon>ecological metagenomes</taxon>
    </lineage>
</organism>
<accession>A0A0F9HYK1</accession>
<gene>
    <name evidence="1" type="ORF">LCGC14_1941530</name>
</gene>
<evidence type="ECO:0000313" key="1">
    <source>
        <dbReference type="EMBL" id="KKL86755.1"/>
    </source>
</evidence>
<name>A0A0F9HYK1_9ZZZZ</name>
<reference evidence="1" key="1">
    <citation type="journal article" date="2015" name="Nature">
        <title>Complex archaea that bridge the gap between prokaryotes and eukaryotes.</title>
        <authorList>
            <person name="Spang A."/>
            <person name="Saw J.H."/>
            <person name="Jorgensen S.L."/>
            <person name="Zaremba-Niedzwiedzka K."/>
            <person name="Martijn J."/>
            <person name="Lind A.E."/>
            <person name="van Eijk R."/>
            <person name="Schleper C."/>
            <person name="Guy L."/>
            <person name="Ettema T.J."/>
        </authorList>
    </citation>
    <scope>NUCLEOTIDE SEQUENCE</scope>
</reference>
<dbReference type="AlphaFoldDB" id="A0A0F9HYK1"/>
<dbReference type="EMBL" id="LAZR01021022">
    <property type="protein sequence ID" value="KKL86755.1"/>
    <property type="molecule type" value="Genomic_DNA"/>
</dbReference>
<sequence>MLNDRVEFTSVRKTKGYNNAIFMREFYLTPLGKALKISKYELKFTTKDSDDDEIKIILEFVKKEKLNKDKEFKENISKIIAEYYLLTRLGKPSEEALIGMAKKYDCTVFKIKTIFCQVNIDNLLNNIQENVLNTKIKKQEKKNYPVIMDS</sequence>
<proteinExistence type="predicted"/>
<protein>
    <submittedName>
        <fullName evidence="1">Uncharacterized protein</fullName>
    </submittedName>
</protein>